<reference evidence="8 9" key="1">
    <citation type="submission" date="2020-06" db="EMBL/GenBank/DDBJ databases">
        <title>Transcriptomic and genomic resources for Thalictrum thalictroides and T. hernandezii: Facilitating candidate gene discovery in an emerging model plant lineage.</title>
        <authorList>
            <person name="Arias T."/>
            <person name="Riano-Pachon D.M."/>
            <person name="Di Stilio V.S."/>
        </authorList>
    </citation>
    <scope>NUCLEOTIDE SEQUENCE [LARGE SCALE GENOMIC DNA]</scope>
    <source>
        <strain evidence="9">cv. WT478/WT964</strain>
        <tissue evidence="8">Leaves</tissue>
    </source>
</reference>
<comment type="function">
    <text evidence="5">Acylhydrolase that catalyzes the hydrolysis of phospholipids at the sn-1 position.</text>
</comment>
<feature type="domain" description="Fungal lipase-type" evidence="7">
    <location>
        <begin position="138"/>
        <end position="309"/>
    </location>
</feature>
<dbReference type="InterPro" id="IPR033556">
    <property type="entry name" value="PLA"/>
</dbReference>
<evidence type="ECO:0000256" key="1">
    <source>
        <dbReference type="ARBA" id="ARBA00010701"/>
    </source>
</evidence>
<dbReference type="GO" id="GO:0016042">
    <property type="term" value="P:lipid catabolic process"/>
    <property type="evidence" value="ECO:0007669"/>
    <property type="project" value="UniProtKB-UniRule"/>
</dbReference>
<dbReference type="GO" id="GO:0005737">
    <property type="term" value="C:cytoplasm"/>
    <property type="evidence" value="ECO:0007669"/>
    <property type="project" value="UniProtKB-ARBA"/>
</dbReference>
<dbReference type="InterPro" id="IPR002921">
    <property type="entry name" value="Fungal_lipase-type"/>
</dbReference>
<sequence length="462" mass="51095">MSTANIAKRWKELSGFNHWNGLLSPLDNDMRQYLLHYGDLVEATYDTFVREKLSEFAGGSRFGLPDLLKGVGLMKTNHPLMQYKVTKYFYATAGFQLPSAFMQRSMSPTSLFKESNWFGYIAVATDQGKALMGRRDIVVCWRGTLTPLEWVEDFTAGLVNANQILHTNKNPLIHQGFYSVYITANPNSRYNKLNARDQVNQEVKRLAEMYKKEEVSVTVCGHSLGAALATMNAADIRANNIVGPNVSVTSFPYASPRIGNDTWKQCVDAMGVGTNSSLMQNVDVDAGQPILRVLRIVNKLDLVPRSPPAIGFTHVGQRFYIDNSQSPFLQAPFSVAGAHDMEAYLHGIAGTRGTQQEANEALGIEEGVTDGGFDLAGRRDPALVNKYLDGLKPEYMIPANWWCPANKGMIQQANGSYKLMDGSWMLKGSHEESEEPADPDENQETGKELNVNATDMAGNKSS</sequence>
<evidence type="ECO:0000259" key="7">
    <source>
        <dbReference type="Pfam" id="PF01764"/>
    </source>
</evidence>
<dbReference type="CDD" id="cd00519">
    <property type="entry name" value="Lipase_3"/>
    <property type="match status" value="1"/>
</dbReference>
<dbReference type="PANTHER" id="PTHR31828">
    <property type="entry name" value="PHOSPHOLIPASE A1-IIGAMMA"/>
    <property type="match status" value="1"/>
</dbReference>
<dbReference type="EMBL" id="JABWDY010034971">
    <property type="protein sequence ID" value="KAF5182277.1"/>
    <property type="molecule type" value="Genomic_DNA"/>
</dbReference>
<dbReference type="PANTHER" id="PTHR31828:SF49">
    <property type="entry name" value="PHOSPHOLIPASE A1"/>
    <property type="match status" value="1"/>
</dbReference>
<dbReference type="SUPFAM" id="SSF53474">
    <property type="entry name" value="alpha/beta-Hydrolases"/>
    <property type="match status" value="1"/>
</dbReference>
<dbReference type="FunFam" id="3.40.50.1820:FF:000065">
    <property type="entry name" value="Phospholipase A1-II 3"/>
    <property type="match status" value="1"/>
</dbReference>
<evidence type="ECO:0000256" key="2">
    <source>
        <dbReference type="ARBA" id="ARBA00022801"/>
    </source>
</evidence>
<dbReference type="OrthoDB" id="426718at2759"/>
<dbReference type="Gene3D" id="3.40.50.1820">
    <property type="entry name" value="alpha/beta hydrolase"/>
    <property type="match status" value="1"/>
</dbReference>
<dbReference type="Proteomes" id="UP000554482">
    <property type="component" value="Unassembled WGS sequence"/>
</dbReference>
<evidence type="ECO:0000256" key="3">
    <source>
        <dbReference type="ARBA" id="ARBA00022963"/>
    </source>
</evidence>
<evidence type="ECO:0000256" key="4">
    <source>
        <dbReference type="ARBA" id="ARBA00023098"/>
    </source>
</evidence>
<keyword evidence="3 5" id="KW-0442">Lipid degradation</keyword>
<dbReference type="InterPro" id="IPR029058">
    <property type="entry name" value="AB_hydrolase_fold"/>
</dbReference>
<feature type="region of interest" description="Disordered" evidence="6">
    <location>
        <begin position="427"/>
        <end position="462"/>
    </location>
</feature>
<feature type="compositionally biased region" description="Acidic residues" evidence="6">
    <location>
        <begin position="432"/>
        <end position="443"/>
    </location>
</feature>
<evidence type="ECO:0000256" key="5">
    <source>
        <dbReference type="RuleBase" id="RU367093"/>
    </source>
</evidence>
<evidence type="ECO:0000256" key="6">
    <source>
        <dbReference type="SAM" id="MobiDB-lite"/>
    </source>
</evidence>
<keyword evidence="9" id="KW-1185">Reference proteome</keyword>
<accession>A0A7J6VBZ8</accession>
<evidence type="ECO:0000313" key="9">
    <source>
        <dbReference type="Proteomes" id="UP000554482"/>
    </source>
</evidence>
<name>A0A7J6VBZ8_THATH</name>
<organism evidence="8 9">
    <name type="scientific">Thalictrum thalictroides</name>
    <name type="common">Rue-anemone</name>
    <name type="synonym">Anemone thalictroides</name>
    <dbReference type="NCBI Taxonomy" id="46969"/>
    <lineage>
        <taxon>Eukaryota</taxon>
        <taxon>Viridiplantae</taxon>
        <taxon>Streptophyta</taxon>
        <taxon>Embryophyta</taxon>
        <taxon>Tracheophyta</taxon>
        <taxon>Spermatophyta</taxon>
        <taxon>Magnoliopsida</taxon>
        <taxon>Ranunculales</taxon>
        <taxon>Ranunculaceae</taxon>
        <taxon>Thalictroideae</taxon>
        <taxon>Thalictrum</taxon>
    </lineage>
</organism>
<keyword evidence="4 5" id="KW-0443">Lipid metabolism</keyword>
<protein>
    <recommendedName>
        <fullName evidence="5">Phospholipase A1</fullName>
        <ecNumber evidence="5">3.1.1.-</ecNumber>
    </recommendedName>
</protein>
<evidence type="ECO:0000313" key="8">
    <source>
        <dbReference type="EMBL" id="KAF5182277.1"/>
    </source>
</evidence>
<dbReference type="EC" id="3.1.1.-" evidence="5"/>
<comment type="similarity">
    <text evidence="1 5">Belongs to the AB hydrolase superfamily. Lipase family.</text>
</comment>
<proteinExistence type="inferred from homology"/>
<keyword evidence="2 5" id="KW-0378">Hydrolase</keyword>
<gene>
    <name evidence="8" type="ORF">FRX31_028137</name>
</gene>
<dbReference type="AlphaFoldDB" id="A0A7J6VBZ8"/>
<dbReference type="Pfam" id="PF01764">
    <property type="entry name" value="Lipase_3"/>
    <property type="match status" value="1"/>
</dbReference>
<dbReference type="GO" id="GO:0008970">
    <property type="term" value="F:phospholipase A1 activity"/>
    <property type="evidence" value="ECO:0007669"/>
    <property type="project" value="UniProtKB-UniRule"/>
</dbReference>
<comment type="caution">
    <text evidence="8">The sequence shown here is derived from an EMBL/GenBank/DDBJ whole genome shotgun (WGS) entry which is preliminary data.</text>
</comment>